<evidence type="ECO:0000256" key="10">
    <source>
        <dbReference type="ARBA" id="ARBA00044041"/>
    </source>
</evidence>
<dbReference type="Proteomes" id="UP000754226">
    <property type="component" value="Unassembled WGS sequence"/>
</dbReference>
<comment type="similarity">
    <text evidence="9">Belongs to the glycosyltransferase 9 family.</text>
</comment>
<keyword evidence="3" id="KW-1003">Cell membrane</keyword>
<dbReference type="InterPro" id="IPR011908">
    <property type="entry name" value="LipoPS_heptosylTferase-I"/>
</dbReference>
<evidence type="ECO:0000256" key="15">
    <source>
        <dbReference type="ARBA" id="ARBA00049201"/>
    </source>
</evidence>
<evidence type="ECO:0000256" key="11">
    <source>
        <dbReference type="ARBA" id="ARBA00044042"/>
    </source>
</evidence>
<dbReference type="InterPro" id="IPR051199">
    <property type="entry name" value="LPS_LOS_Heptosyltrfase"/>
</dbReference>
<keyword evidence="7" id="KW-0448">Lipopolysaccharide biosynthesis</keyword>
<name>A0A943I0M2_9FIRM</name>
<dbReference type="AlphaFoldDB" id="A0A943I0M2"/>
<evidence type="ECO:0000256" key="7">
    <source>
        <dbReference type="ARBA" id="ARBA00022985"/>
    </source>
</evidence>
<reference evidence="16" key="1">
    <citation type="submission" date="2021-02" db="EMBL/GenBank/DDBJ databases">
        <title>Infant gut strain persistence is associated with maternal origin, phylogeny, and functional potential including surface adhesion and iron acquisition.</title>
        <authorList>
            <person name="Lou Y.C."/>
        </authorList>
    </citation>
    <scope>NUCLEOTIDE SEQUENCE</scope>
    <source>
        <strain evidence="16">L3_106_000M1_dasL3_106_000M1_concoct_15</strain>
    </source>
</reference>
<evidence type="ECO:0000256" key="13">
    <source>
        <dbReference type="ARBA" id="ARBA00044330"/>
    </source>
</evidence>
<dbReference type="InterPro" id="IPR002201">
    <property type="entry name" value="Glyco_trans_9"/>
</dbReference>
<dbReference type="SUPFAM" id="SSF53756">
    <property type="entry name" value="UDP-Glycosyltransferase/glycogen phosphorylase"/>
    <property type="match status" value="1"/>
</dbReference>
<evidence type="ECO:0000256" key="5">
    <source>
        <dbReference type="ARBA" id="ARBA00022676"/>
    </source>
</evidence>
<dbReference type="PANTHER" id="PTHR30160">
    <property type="entry name" value="TETRAACYLDISACCHARIDE 4'-KINASE-RELATED"/>
    <property type="match status" value="1"/>
</dbReference>
<evidence type="ECO:0000313" key="16">
    <source>
        <dbReference type="EMBL" id="MBS5519020.1"/>
    </source>
</evidence>
<dbReference type="GO" id="GO:0008713">
    <property type="term" value="F:ADP-heptose-lipopolysaccharide heptosyltransferase activity"/>
    <property type="evidence" value="ECO:0007669"/>
    <property type="project" value="UniProtKB-EC"/>
</dbReference>
<comment type="catalytic activity">
    <reaction evidence="14">
        <text>an L-alpha-D-Hep-(1-&gt;5)-[alpha-Kdo-(2-&gt;4)]-alpha-Kdo-(2-&gt;6)-lipid A + ADP-L-glycero-beta-D-manno-heptose = an L-alpha-D-Hep-(1-&gt;3)-L-alpha-D-Hep-(1-&gt;5)-[alpha-Kdo-(2-&gt;4)]-alpha-Kdo-(2-&gt;6)-lipid A + ADP + H(+)</text>
        <dbReference type="Rhea" id="RHEA:74071"/>
        <dbReference type="ChEBI" id="CHEBI:15378"/>
        <dbReference type="ChEBI" id="CHEBI:61506"/>
        <dbReference type="ChEBI" id="CHEBI:193068"/>
        <dbReference type="ChEBI" id="CHEBI:193069"/>
        <dbReference type="ChEBI" id="CHEBI:456216"/>
        <dbReference type="EC" id="2.4.99.24"/>
    </reaction>
</comment>
<evidence type="ECO:0000256" key="2">
    <source>
        <dbReference type="ARBA" id="ARBA00004713"/>
    </source>
</evidence>
<comment type="subcellular location">
    <subcellularLocation>
        <location evidence="1">Cell inner membrane</location>
        <topology evidence="1">Peripheral membrane protein</topology>
        <orientation evidence="1">Cytoplasmic side</orientation>
    </subcellularLocation>
</comment>
<comment type="catalytic activity">
    <reaction evidence="15">
        <text>an alpha-Kdo-(2-&gt;4)-alpha-Kdo-(2-&gt;6)-lipid A + ADP-L-glycero-beta-D-manno-heptose = an L-alpha-D-Hep-(1-&gt;5)-[alpha-Kdo-(2-&gt;4)]-alpha-Kdo-(2-&gt;6)-lipid A + ADP + H(+)</text>
        <dbReference type="Rhea" id="RHEA:74067"/>
        <dbReference type="ChEBI" id="CHEBI:15378"/>
        <dbReference type="ChEBI" id="CHEBI:61506"/>
        <dbReference type="ChEBI" id="CHEBI:176431"/>
        <dbReference type="ChEBI" id="CHEBI:193068"/>
        <dbReference type="ChEBI" id="CHEBI:456216"/>
        <dbReference type="EC" id="2.4.99.23"/>
    </reaction>
</comment>
<dbReference type="EC" id="2.4.99.24" evidence="11"/>
<evidence type="ECO:0000256" key="9">
    <source>
        <dbReference type="ARBA" id="ARBA00043995"/>
    </source>
</evidence>
<keyword evidence="5" id="KW-0328">Glycosyltransferase</keyword>
<organism evidence="16 17">
    <name type="scientific">Acidaminococcus intestini</name>
    <dbReference type="NCBI Taxonomy" id="187327"/>
    <lineage>
        <taxon>Bacteria</taxon>
        <taxon>Bacillati</taxon>
        <taxon>Bacillota</taxon>
        <taxon>Negativicutes</taxon>
        <taxon>Acidaminococcales</taxon>
        <taxon>Acidaminococcaceae</taxon>
        <taxon>Acidaminococcus</taxon>
    </lineage>
</organism>
<keyword evidence="6" id="KW-0808">Transferase</keyword>
<comment type="caution">
    <text evidence="16">The sequence shown here is derived from an EMBL/GenBank/DDBJ whole genome shotgun (WGS) entry which is preliminary data.</text>
</comment>
<dbReference type="NCBIfam" id="TIGR02195">
    <property type="entry name" value="heptsyl_trn_II"/>
    <property type="match status" value="1"/>
</dbReference>
<accession>A0A943I0M2</accession>
<evidence type="ECO:0000256" key="1">
    <source>
        <dbReference type="ARBA" id="ARBA00004515"/>
    </source>
</evidence>
<dbReference type="GO" id="GO:0005886">
    <property type="term" value="C:plasma membrane"/>
    <property type="evidence" value="ECO:0007669"/>
    <property type="project" value="UniProtKB-SubCell"/>
</dbReference>
<gene>
    <name evidence="16" type="primary">waaC</name>
    <name evidence="16" type="ORF">KHX13_01550</name>
</gene>
<evidence type="ECO:0000256" key="4">
    <source>
        <dbReference type="ARBA" id="ARBA00022519"/>
    </source>
</evidence>
<evidence type="ECO:0000256" key="14">
    <source>
        <dbReference type="ARBA" id="ARBA00047503"/>
    </source>
</evidence>
<dbReference type="GO" id="GO:0009244">
    <property type="term" value="P:lipopolysaccharide core region biosynthetic process"/>
    <property type="evidence" value="ECO:0007669"/>
    <property type="project" value="InterPro"/>
</dbReference>
<evidence type="ECO:0000256" key="3">
    <source>
        <dbReference type="ARBA" id="ARBA00022475"/>
    </source>
</evidence>
<keyword evidence="4" id="KW-0997">Cell inner membrane</keyword>
<dbReference type="CDD" id="cd03789">
    <property type="entry name" value="GT9_LPS_heptosyltransferase"/>
    <property type="match status" value="1"/>
</dbReference>
<evidence type="ECO:0000313" key="17">
    <source>
        <dbReference type="Proteomes" id="UP000754226"/>
    </source>
</evidence>
<dbReference type="Pfam" id="PF01075">
    <property type="entry name" value="Glyco_transf_9"/>
    <property type="match status" value="1"/>
</dbReference>
<proteinExistence type="inferred from homology"/>
<keyword evidence="8" id="KW-0472">Membrane</keyword>
<evidence type="ECO:0000256" key="12">
    <source>
        <dbReference type="ARBA" id="ARBA00044190"/>
    </source>
</evidence>
<dbReference type="InterPro" id="IPR011910">
    <property type="entry name" value="RfaF"/>
</dbReference>
<dbReference type="PANTHER" id="PTHR30160:SF1">
    <property type="entry name" value="LIPOPOLYSACCHARIDE 1,2-N-ACETYLGLUCOSAMINETRANSFERASE-RELATED"/>
    <property type="match status" value="1"/>
</dbReference>
<dbReference type="EC" id="2.4.99.23" evidence="10"/>
<dbReference type="GO" id="GO:0005829">
    <property type="term" value="C:cytosol"/>
    <property type="evidence" value="ECO:0007669"/>
    <property type="project" value="TreeGrafter"/>
</dbReference>
<dbReference type="NCBIfam" id="TIGR02193">
    <property type="entry name" value="heptsyl_trn_I"/>
    <property type="match status" value="1"/>
</dbReference>
<evidence type="ECO:0000256" key="8">
    <source>
        <dbReference type="ARBA" id="ARBA00023136"/>
    </source>
</evidence>
<evidence type="ECO:0000256" key="6">
    <source>
        <dbReference type="ARBA" id="ARBA00022679"/>
    </source>
</evidence>
<sequence length="348" mass="38685">MDYQNILIIKMSSLGDVIHTLPFAGALRQRFPKARISWLVHPQFGAFIPGPPIIDEVLYFDKATFNKMDLKGKWRTLKTLRHTLHEKHFDLVIDMQGLFKSAVMSLLTGTATRIGYGEMREGSGLVSKAIIGPHIKDHVIERYLDVARFLGADVKEVSFPMPTLQHETETVQKKLAALGLAQGSPYIVLAPGARWETKRWPADHFAKLAQKFMDEGYSVVLCGAPDDAKLGERIREMTNYPKQLFDLIGRTSLRELGALIKEALFYVSADTGPLHIATAFKKDLVALYGPTRPDRTGPYGDAGATILVSPESCAGCLNKTCSHWTCMAAITPDAVFQEFQKKVGKNHD</sequence>
<protein>
    <recommendedName>
        <fullName evidence="12">Lipopolysaccharide heptosyltransferase 1</fullName>
        <ecNumber evidence="10">2.4.99.23</ecNumber>
        <ecNumber evidence="11">2.4.99.24</ecNumber>
    </recommendedName>
    <alternativeName>
        <fullName evidence="13">ADP-heptose:lipopolysaccharide heptosyltransferase I</fullName>
    </alternativeName>
</protein>
<comment type="pathway">
    <text evidence="2">Bacterial outer membrane biogenesis; LPS core biosynthesis.</text>
</comment>
<dbReference type="EMBL" id="JAGZCZ010000001">
    <property type="protein sequence ID" value="MBS5519020.1"/>
    <property type="molecule type" value="Genomic_DNA"/>
</dbReference>
<dbReference type="Gene3D" id="3.40.50.2000">
    <property type="entry name" value="Glycogen Phosphorylase B"/>
    <property type="match status" value="2"/>
</dbReference>